<dbReference type="PANTHER" id="PTHR22946:SF9">
    <property type="entry name" value="POLYKETIDE TRANSFERASE AF380"/>
    <property type="match status" value="1"/>
</dbReference>
<evidence type="ECO:0000313" key="5">
    <source>
        <dbReference type="Proteomes" id="UP000243904"/>
    </source>
</evidence>
<reference evidence="5" key="1">
    <citation type="submission" date="2016-10" db="EMBL/GenBank/DDBJ databases">
        <authorList>
            <person name="Varghese N."/>
            <person name="Submissions S."/>
        </authorList>
    </citation>
    <scope>NUCLEOTIDE SEQUENCE [LARGE SCALE GENOMIC DNA]</scope>
    <source>
        <strain evidence="5">GAS369</strain>
    </source>
</reference>
<dbReference type="GO" id="GO:0006508">
    <property type="term" value="P:proteolysis"/>
    <property type="evidence" value="ECO:0007669"/>
    <property type="project" value="InterPro"/>
</dbReference>
<feature type="chain" id="PRO_5009263454" evidence="2">
    <location>
        <begin position="23"/>
        <end position="416"/>
    </location>
</feature>
<dbReference type="InterPro" id="IPR029058">
    <property type="entry name" value="AB_hydrolase_fold"/>
</dbReference>
<dbReference type="InterPro" id="IPR002925">
    <property type="entry name" value="Dienelactn_hydro"/>
</dbReference>
<dbReference type="CDD" id="cd07821">
    <property type="entry name" value="PYR_PYL_RCAR_like"/>
    <property type="match status" value="1"/>
</dbReference>
<sequence length="416" mass="44586">MRMNSAIAAMAVLIVSPVSALALESSMTVPSPLSPDALWKKVGDFCGMTAWNPAVEKCVLSADGKQRTIFLFGGIGTAVATLENWDNPNRSFTYRNVSAGLLPIANSHATVSVIEDAKGSALKMTATYDAKGVSDADAKRAADGAMYRSLCFNSPLLCSPDQRPVAPAELVKFDSVPPGPPPLVLQGYLRRPSGAGPFPAVVLWHGCGGFPEPVDQDWGVKVTSWGYVALTIDSFGPRGIKNTCGGGPPADIAYDAYRALNFLVQQQFVDPKRVVAVGFSQGGWLSLLSVERGAIEEASENKFRAAAAFYPVCSAVKGPMTVPTLIMTGESDDWTPAEACRKLVNGQNDWGISRQKGEGVPIQLIVYPDAYHSFDLPTLQTPIKYFGHHLEFNKLATDQSSDALREFLQAKVGGRQ</sequence>
<dbReference type="Gene3D" id="3.30.530.20">
    <property type="match status" value="1"/>
</dbReference>
<dbReference type="PANTHER" id="PTHR22946">
    <property type="entry name" value="DIENELACTONE HYDROLASE DOMAIN-CONTAINING PROTEIN-RELATED"/>
    <property type="match status" value="1"/>
</dbReference>
<keyword evidence="1 4" id="KW-0378">Hydrolase</keyword>
<organism evidence="4 5">
    <name type="scientific">Bradyrhizobium canariense</name>
    <dbReference type="NCBI Taxonomy" id="255045"/>
    <lineage>
        <taxon>Bacteria</taxon>
        <taxon>Pseudomonadati</taxon>
        <taxon>Pseudomonadota</taxon>
        <taxon>Alphaproteobacteria</taxon>
        <taxon>Hyphomicrobiales</taxon>
        <taxon>Nitrobacteraceae</taxon>
        <taxon>Bradyrhizobium</taxon>
    </lineage>
</organism>
<dbReference type="InterPro" id="IPR023393">
    <property type="entry name" value="START-like_dom_sf"/>
</dbReference>
<dbReference type="InterPro" id="IPR050261">
    <property type="entry name" value="FrsA_esterase"/>
</dbReference>
<dbReference type="Proteomes" id="UP000243904">
    <property type="component" value="Chromosome I"/>
</dbReference>
<dbReference type="PROSITE" id="PS00708">
    <property type="entry name" value="PRO_ENDOPEP_SER"/>
    <property type="match status" value="1"/>
</dbReference>
<dbReference type="AlphaFoldDB" id="A0A1H1VMB9"/>
<dbReference type="EMBL" id="LT629750">
    <property type="protein sequence ID" value="SDS85189.1"/>
    <property type="molecule type" value="Genomic_DNA"/>
</dbReference>
<dbReference type="Pfam" id="PF10604">
    <property type="entry name" value="Polyketide_cyc2"/>
    <property type="match status" value="1"/>
</dbReference>
<dbReference type="SUPFAM" id="SSF53474">
    <property type="entry name" value="alpha/beta-Hydrolases"/>
    <property type="match status" value="1"/>
</dbReference>
<evidence type="ECO:0000313" key="4">
    <source>
        <dbReference type="EMBL" id="SDS85189.1"/>
    </source>
</evidence>
<proteinExistence type="predicted"/>
<dbReference type="GO" id="GO:0052689">
    <property type="term" value="F:carboxylic ester hydrolase activity"/>
    <property type="evidence" value="ECO:0007669"/>
    <property type="project" value="UniProtKB-ARBA"/>
</dbReference>
<dbReference type="RefSeq" id="WP_146688120.1">
    <property type="nucleotide sequence ID" value="NZ_LT629750.1"/>
</dbReference>
<feature type="domain" description="Dienelactone hydrolase" evidence="3">
    <location>
        <begin position="186"/>
        <end position="380"/>
    </location>
</feature>
<evidence type="ECO:0000256" key="1">
    <source>
        <dbReference type="ARBA" id="ARBA00022801"/>
    </source>
</evidence>
<accession>A0A1H1VMB9</accession>
<dbReference type="InterPro" id="IPR002471">
    <property type="entry name" value="Pept_S9_AS"/>
</dbReference>
<keyword evidence="2" id="KW-0732">Signal</keyword>
<dbReference type="Gene3D" id="3.40.50.1820">
    <property type="entry name" value="alpha/beta hydrolase"/>
    <property type="match status" value="1"/>
</dbReference>
<evidence type="ECO:0000259" key="3">
    <source>
        <dbReference type="Pfam" id="PF01738"/>
    </source>
</evidence>
<name>A0A1H1VMB9_9BRAD</name>
<dbReference type="SUPFAM" id="SSF55961">
    <property type="entry name" value="Bet v1-like"/>
    <property type="match status" value="1"/>
</dbReference>
<dbReference type="InterPro" id="IPR019587">
    <property type="entry name" value="Polyketide_cyclase/dehydratase"/>
</dbReference>
<feature type="signal peptide" evidence="2">
    <location>
        <begin position="1"/>
        <end position="22"/>
    </location>
</feature>
<protein>
    <submittedName>
        <fullName evidence="4">Dienelactone hydrolase</fullName>
    </submittedName>
</protein>
<dbReference type="GO" id="GO:0004252">
    <property type="term" value="F:serine-type endopeptidase activity"/>
    <property type="evidence" value="ECO:0007669"/>
    <property type="project" value="InterPro"/>
</dbReference>
<gene>
    <name evidence="4" type="ORF">SAMN05444158_3449</name>
</gene>
<dbReference type="Pfam" id="PF01738">
    <property type="entry name" value="DLH"/>
    <property type="match status" value="1"/>
</dbReference>
<evidence type="ECO:0000256" key="2">
    <source>
        <dbReference type="SAM" id="SignalP"/>
    </source>
</evidence>
<keyword evidence="5" id="KW-1185">Reference proteome</keyword>